<dbReference type="InterPro" id="IPR055372">
    <property type="entry name" value="CBM96"/>
</dbReference>
<evidence type="ECO:0000259" key="4">
    <source>
        <dbReference type="Pfam" id="PF24517"/>
    </source>
</evidence>
<accession>A0A7M2WRX0</accession>
<dbReference type="NCBIfam" id="NF033679">
    <property type="entry name" value="DNRLRE_dom"/>
    <property type="match status" value="1"/>
</dbReference>
<keyword evidence="6" id="KW-1185">Reference proteome</keyword>
<dbReference type="EMBL" id="CP063458">
    <property type="protein sequence ID" value="QOV88183.1"/>
    <property type="molecule type" value="Genomic_DNA"/>
</dbReference>
<dbReference type="InterPro" id="IPR013431">
    <property type="entry name" value="Delta_60_rpt"/>
</dbReference>
<name>A0A7M2WRX0_9BACT</name>
<dbReference type="Gene3D" id="2.60.40.2030">
    <property type="match status" value="1"/>
</dbReference>
<comment type="subcellular location">
    <subcellularLocation>
        <location evidence="1">Secreted</location>
    </subcellularLocation>
</comment>
<proteinExistence type="predicted"/>
<organism evidence="5 6">
    <name type="scientific">Humisphaera borealis</name>
    <dbReference type="NCBI Taxonomy" id="2807512"/>
    <lineage>
        <taxon>Bacteria</taxon>
        <taxon>Pseudomonadati</taxon>
        <taxon>Planctomycetota</taxon>
        <taxon>Phycisphaerae</taxon>
        <taxon>Tepidisphaerales</taxon>
        <taxon>Tepidisphaeraceae</taxon>
        <taxon>Humisphaera</taxon>
    </lineage>
</organism>
<dbReference type="KEGG" id="hbs:IPV69_18240"/>
<dbReference type="AlphaFoldDB" id="A0A7M2WRX0"/>
<evidence type="ECO:0000313" key="6">
    <source>
        <dbReference type="Proteomes" id="UP000593765"/>
    </source>
</evidence>
<dbReference type="SUPFAM" id="SSF141072">
    <property type="entry name" value="CalX-like"/>
    <property type="match status" value="1"/>
</dbReference>
<dbReference type="Proteomes" id="UP000593765">
    <property type="component" value="Chromosome"/>
</dbReference>
<dbReference type="RefSeq" id="WP_206291155.1">
    <property type="nucleotide sequence ID" value="NZ_CP063458.1"/>
</dbReference>
<dbReference type="Pfam" id="PF17164">
    <property type="entry name" value="DUF5122"/>
    <property type="match status" value="5"/>
</dbReference>
<feature type="domain" description="Carbohydrate-binding module family 96" evidence="4">
    <location>
        <begin position="551"/>
        <end position="717"/>
    </location>
</feature>
<gene>
    <name evidence="5" type="ORF">IPV69_18240</name>
</gene>
<evidence type="ECO:0000256" key="1">
    <source>
        <dbReference type="ARBA" id="ARBA00004613"/>
    </source>
</evidence>
<dbReference type="GO" id="GO:0005576">
    <property type="term" value="C:extracellular region"/>
    <property type="evidence" value="ECO:0007669"/>
    <property type="project" value="UniProtKB-SubCell"/>
</dbReference>
<evidence type="ECO:0000256" key="2">
    <source>
        <dbReference type="ARBA" id="ARBA00022525"/>
    </source>
</evidence>
<evidence type="ECO:0000313" key="5">
    <source>
        <dbReference type="EMBL" id="QOV88183.1"/>
    </source>
</evidence>
<protein>
    <submittedName>
        <fullName evidence="5">DNRLRE domain-containing protein</fullName>
    </submittedName>
</protein>
<sequence length="718" mass="75477">MPQSQNADAVRTIEALEPRRLFAAGQLDTSFSGDGLLDTDVIDAAVQADGKILTVYARNLTRLNANGSIDTTFGTGGSLKLPVTPTIWASHNPGVVALQPDGKIVVAAVDYSELPVPINGLRVMRFLPNGKLDTSFDGDGVFSTDQVTQPGQVLIQRDGKIVVIGGTENVFSNDDVSILRLTASGNRDVTFGTPSVAPGATPGLRTGIRYVGFGGEDSGYAGAIDYQGTATTNPRYGYISVVGYAGGKFGVARLKANGDMDNSFSDDGRLTQTFNSTYIAAAVSVVLQPGGKVVVAGKQQHPSNGNQTANVVRYTSAGVVDTTFGSAGFRPIALRTTTDSSEVSMVQTFGGKLMLSGDFNNADLYAITKDGQIDTSFGNAGAAQLGTADTFVGGRLYNAPGNKLIFSDGFARLGRVLDLGPTVELSTIDSVASETAGNSATVFVTRGERLPVATRVYFNVSGTASRPQSRTGPIDYAGLTPNIGPLDNRYYVDIPANETFALVTITPVNDTLVEPSETVIFTLAADNAYSNNAAKSSVMLRIDDNDVAPRSLSATADTYVQSGGQSGTNFGATTPLQVKNAPPASGLYREAYLKFDLSSVSTVSAARLRLFGSLNNTNVPSLLAQVCSSSSTSWTEGSLNYNNRPAVSSTVLASATIVGTTSAWYEFDLTNFIRAEKLAGRNIVTLVLRNISPNPATDPYIRFNSREAGSNKPELLVS</sequence>
<dbReference type="Pfam" id="PF24517">
    <property type="entry name" value="CBM96"/>
    <property type="match status" value="1"/>
</dbReference>
<dbReference type="Gene3D" id="2.80.10.50">
    <property type="match status" value="3"/>
</dbReference>
<dbReference type="InterPro" id="IPR038081">
    <property type="entry name" value="CalX-like_sf"/>
</dbReference>
<evidence type="ECO:0000256" key="3">
    <source>
        <dbReference type="ARBA" id="ARBA00022729"/>
    </source>
</evidence>
<dbReference type="NCBIfam" id="TIGR02608">
    <property type="entry name" value="delta_60_rpt"/>
    <property type="match status" value="6"/>
</dbReference>
<keyword evidence="2" id="KW-0964">Secreted</keyword>
<reference evidence="5 6" key="1">
    <citation type="submission" date="2020-10" db="EMBL/GenBank/DDBJ databases">
        <title>Wide distribution of Phycisphaera-like planctomycetes from WD2101 soil group in peatlands and genome analysis of the first cultivated representative.</title>
        <authorList>
            <person name="Dedysh S.N."/>
            <person name="Beletsky A.V."/>
            <person name="Ivanova A."/>
            <person name="Kulichevskaya I.S."/>
            <person name="Suzina N.E."/>
            <person name="Philippov D.A."/>
            <person name="Rakitin A.L."/>
            <person name="Mardanov A.V."/>
            <person name="Ravin N.V."/>
        </authorList>
    </citation>
    <scope>NUCLEOTIDE SEQUENCE [LARGE SCALE GENOMIC DNA]</scope>
    <source>
        <strain evidence="5 6">M1803</strain>
    </source>
</reference>
<keyword evidence="3" id="KW-0732">Signal</keyword>